<evidence type="ECO:0000256" key="1">
    <source>
        <dbReference type="SAM" id="MobiDB-lite"/>
    </source>
</evidence>
<organism evidence="3">
    <name type="scientific">Dermatophagoides farinae</name>
    <name type="common">American house dust mite</name>
    <dbReference type="NCBI Taxonomy" id="6954"/>
    <lineage>
        <taxon>Eukaryota</taxon>
        <taxon>Metazoa</taxon>
        <taxon>Ecdysozoa</taxon>
        <taxon>Arthropoda</taxon>
        <taxon>Chelicerata</taxon>
        <taxon>Arachnida</taxon>
        <taxon>Acari</taxon>
        <taxon>Acariformes</taxon>
        <taxon>Sarcoptiformes</taxon>
        <taxon>Astigmata</taxon>
        <taxon>Psoroptidia</taxon>
        <taxon>Analgoidea</taxon>
        <taxon>Pyroglyphidae</taxon>
        <taxon>Dermatophagoidinae</taxon>
        <taxon>Dermatophagoides</taxon>
    </lineage>
</organism>
<proteinExistence type="predicted"/>
<evidence type="ECO:0000256" key="2">
    <source>
        <dbReference type="SAM" id="Phobius"/>
    </source>
</evidence>
<feature type="compositionally biased region" description="Polar residues" evidence="1">
    <location>
        <begin position="496"/>
        <end position="507"/>
    </location>
</feature>
<dbReference type="EMBL" id="SDOV01000009">
    <property type="protein sequence ID" value="KAH7637415.1"/>
    <property type="molecule type" value="Genomic_DNA"/>
</dbReference>
<feature type="compositionally biased region" description="Low complexity" evidence="1">
    <location>
        <begin position="508"/>
        <end position="527"/>
    </location>
</feature>
<keyword evidence="2" id="KW-0812">Transmembrane</keyword>
<accession>A0A9D4NTD5</accession>
<keyword evidence="2" id="KW-1133">Transmembrane helix</keyword>
<feature type="region of interest" description="Disordered" evidence="1">
    <location>
        <begin position="237"/>
        <end position="262"/>
    </location>
</feature>
<evidence type="ECO:0000313" key="3">
    <source>
        <dbReference type="EMBL" id="KAH7637415.1"/>
    </source>
</evidence>
<feature type="compositionally biased region" description="Basic and acidic residues" evidence="1">
    <location>
        <begin position="443"/>
        <end position="468"/>
    </location>
</feature>
<comment type="caution">
    <text evidence="3">The sequence shown here is derived from an EMBL/GenBank/DDBJ whole genome shotgun (WGS) entry which is preliminary data.</text>
</comment>
<protein>
    <submittedName>
        <fullName evidence="3">Uncharacterized protein</fullName>
    </submittedName>
</protein>
<feature type="region of interest" description="Disordered" evidence="1">
    <location>
        <begin position="648"/>
        <end position="689"/>
    </location>
</feature>
<feature type="compositionally biased region" description="Polar residues" evidence="1">
    <location>
        <begin position="552"/>
        <end position="566"/>
    </location>
</feature>
<dbReference type="Proteomes" id="UP000828236">
    <property type="component" value="Unassembled WGS sequence"/>
</dbReference>
<dbReference type="PANTHER" id="PTHR20916:SF18">
    <property type="entry name" value="IPT_TIG DOMAIN-CONTAINING PROTEIN"/>
    <property type="match status" value="1"/>
</dbReference>
<keyword evidence="2" id="KW-0472">Membrane</keyword>
<dbReference type="PANTHER" id="PTHR20916">
    <property type="entry name" value="CYSTEINE AND GLYCINE-RICH PROTEIN 2 BINDING PROTEIN"/>
    <property type="match status" value="1"/>
</dbReference>
<feature type="region of interest" description="Disordered" evidence="1">
    <location>
        <begin position="439"/>
        <end position="468"/>
    </location>
</feature>
<dbReference type="AlphaFoldDB" id="A0A9D4NTD5"/>
<sequence>MADYDIGSYSIQTINNNNNLTSSSSSSNSYQYPVILNNAGIAISPSINDRNNNHHYIVPPPPHQTHQQHQQQPQPQIPLSSGSSHHLHNNHNHHLNNPNINHYHGVDIDTATIVSIASSCIILISGCIAVVCLIMYMKKTDMLYRSRTCAKCGAHVANSATVSSAPGNVMTTNNNVHETDGGLPSGTPISIRSENAVRSVERAEHVAKVINYQMTAKSQPNLAKEIDSIVIYRQGMTNNNNNNSQQQQAIQQTSKQQPLTTTATTTNDQIFNNQSTAQNPATCLDFLADAFKNETKTSFIDDDEAAPYATFNLPGFESDSKISDTYETFAAKFSEPPYMLLKKGIECPPQYADSIDCKLRMLENVDKNSDPIYQSSNVLSHYHSIASCGSSNQDELIRAYEYGKEQKQKLLILQDEVIKQLAQESDLLVAKESSIYGRSIPISDHESPTDPGIREFTKSPPKPNEKRQGIVFHHQPTVVDILKMSHHLIDSKEFSAKTSLTHQQPEVESSSNETSKSLSSLKASSGAGDDDDDDDDDDSTPSGGSDELGNDEASSSTTPTPENLSDQQQQQQQPLGNSSSKKNFGAISRDRSRNPSWANYTTMKSNTVLAMPSTSSVQQPSIYQQQQQANINKRAFVTIPDMATGKEFSSVDIDDDDDIVDDDDDDDDGDPLGNGKKHEKMKEGLSSDDYDDMIMMMNSMGLEGKTKPATIFNDENEERFDSSSARNIVHYGTRKMAKSPPLSPTSLLDSIAQHMKQTYGSYDYHPIDTSSMNRINLDADTNNRQKQQDIYAITKSSYEDNLSLLLAAEVESVNNSSSNQSTEIINVDLNDNNESVNNNNMNNNHQNRLNNHNFNNNNDNYHHHHRQQQQQQQFVSLNKCSPKKITTQTSVTTNDNDSSTTTRMIDIKNDRIIKITSEIDC</sequence>
<feature type="compositionally biased region" description="Low complexity" evidence="1">
    <location>
        <begin position="64"/>
        <end position="74"/>
    </location>
</feature>
<reference evidence="3" key="2">
    <citation type="journal article" date="2021" name="World Allergy Organ. J.">
        <title>Chromosome-level assembly of Dermatophagoides farinae genome and transcriptome reveals two novel allergens Der f 37 and Der f 39.</title>
        <authorList>
            <person name="Chen J."/>
            <person name="Cai Z."/>
            <person name="Fan D."/>
            <person name="Hu J."/>
            <person name="Hou Y."/>
            <person name="He Y."/>
            <person name="Zhang Z."/>
            <person name="Zhao Z."/>
            <person name="Gao P."/>
            <person name="Hu W."/>
            <person name="Sun J."/>
            <person name="Li J."/>
            <person name="Ji K."/>
        </authorList>
    </citation>
    <scope>NUCLEOTIDE SEQUENCE</scope>
    <source>
        <strain evidence="3">JKM2019</strain>
    </source>
</reference>
<feature type="region of interest" description="Disordered" evidence="1">
    <location>
        <begin position="50"/>
        <end position="98"/>
    </location>
</feature>
<feature type="compositionally biased region" description="Basic residues" evidence="1">
    <location>
        <begin position="85"/>
        <end position="94"/>
    </location>
</feature>
<feature type="compositionally biased region" description="Low complexity" evidence="1">
    <location>
        <begin position="238"/>
        <end position="262"/>
    </location>
</feature>
<name>A0A9D4NTD5_DERFA</name>
<gene>
    <name evidence="3" type="ORF">HUG17_7621</name>
</gene>
<feature type="compositionally biased region" description="Acidic residues" evidence="1">
    <location>
        <begin position="528"/>
        <end position="539"/>
    </location>
</feature>
<reference evidence="3" key="1">
    <citation type="submission" date="2020-06" db="EMBL/GenBank/DDBJ databases">
        <authorList>
            <person name="Ji K."/>
            <person name="Li J."/>
        </authorList>
    </citation>
    <scope>NUCLEOTIDE SEQUENCE</scope>
    <source>
        <strain evidence="3">JKM2019</strain>
        <tissue evidence="3">Whole body</tissue>
    </source>
</reference>
<feature type="region of interest" description="Disordered" evidence="1">
    <location>
        <begin position="496"/>
        <end position="599"/>
    </location>
</feature>
<feature type="compositionally biased region" description="Acidic residues" evidence="1">
    <location>
        <begin position="652"/>
        <end position="670"/>
    </location>
</feature>
<feature type="transmembrane region" description="Helical" evidence="2">
    <location>
        <begin position="113"/>
        <end position="137"/>
    </location>
</feature>